<evidence type="ECO:0000313" key="30">
    <source>
        <dbReference type="EnsemblMetazoa" id="ADAC004141-PA"/>
    </source>
</evidence>
<evidence type="ECO:0000256" key="7">
    <source>
        <dbReference type="ARBA" id="ARBA00022491"/>
    </source>
</evidence>
<dbReference type="GO" id="GO:0016579">
    <property type="term" value="P:protein deubiquitination"/>
    <property type="evidence" value="ECO:0007669"/>
    <property type="project" value="InterPro"/>
</dbReference>
<dbReference type="Gene3D" id="3.30.160.60">
    <property type="entry name" value="Classic Zinc Finger"/>
    <property type="match status" value="4"/>
</dbReference>
<reference evidence="29 31" key="1">
    <citation type="journal article" date="2010" name="BMC Genomics">
        <title>Combination of measures distinguishes pre-miRNAs from other stem-loops in the genome of the newly sequenced Anopheles darlingi.</title>
        <authorList>
            <person name="Mendes N.D."/>
            <person name="Freitas A.T."/>
            <person name="Vasconcelos A.T."/>
            <person name="Sagot M.F."/>
        </authorList>
    </citation>
    <scope>NUCLEOTIDE SEQUENCE</scope>
</reference>
<dbReference type="FunFam" id="3.30.160.60:FF:000163">
    <property type="entry name" value="transcriptional repressor protein YY1"/>
    <property type="match status" value="1"/>
</dbReference>
<dbReference type="SUPFAM" id="SSF54236">
    <property type="entry name" value="Ubiquitin-like"/>
    <property type="match status" value="1"/>
</dbReference>
<keyword evidence="15" id="KW-0862">Zinc</keyword>
<evidence type="ECO:0000256" key="24">
    <source>
        <dbReference type="PROSITE-ProRule" id="PRU00042"/>
    </source>
</evidence>
<dbReference type="Pfam" id="PF00096">
    <property type="entry name" value="zf-C2H2"/>
    <property type="match status" value="4"/>
</dbReference>
<keyword evidence="31" id="KW-1185">Reference proteome</keyword>
<evidence type="ECO:0000256" key="19">
    <source>
        <dbReference type="ARBA" id="ARBA00023163"/>
    </source>
</evidence>
<evidence type="ECO:0000256" key="10">
    <source>
        <dbReference type="ARBA" id="ARBA00022737"/>
    </source>
</evidence>
<dbReference type="InterPro" id="IPR001394">
    <property type="entry name" value="Peptidase_C19_UCH"/>
</dbReference>
<feature type="region of interest" description="Disordered" evidence="25">
    <location>
        <begin position="783"/>
        <end position="826"/>
    </location>
</feature>
<dbReference type="Gene3D" id="3.90.70.10">
    <property type="entry name" value="Cysteine proteinases"/>
    <property type="match status" value="1"/>
</dbReference>
<dbReference type="SUPFAM" id="SSF54001">
    <property type="entry name" value="Cysteine proteinases"/>
    <property type="match status" value="1"/>
</dbReference>
<reference evidence="30" key="4">
    <citation type="submission" date="2015-06" db="UniProtKB">
        <authorList>
            <consortium name="EnsemblMetazoa"/>
        </authorList>
    </citation>
    <scope>IDENTIFICATION</scope>
</reference>
<keyword evidence="14" id="KW-0788">Thiol protease</keyword>
<dbReference type="PROSITE" id="PS50053">
    <property type="entry name" value="UBIQUITIN_2"/>
    <property type="match status" value="1"/>
</dbReference>
<dbReference type="PROSITE" id="PS00028">
    <property type="entry name" value="ZINC_FINGER_C2H2_1"/>
    <property type="match status" value="3"/>
</dbReference>
<dbReference type="Gene3D" id="3.10.20.90">
    <property type="entry name" value="Phosphatidylinositol 3-kinase Catalytic Subunit, Chain A, domain 1"/>
    <property type="match status" value="1"/>
</dbReference>
<evidence type="ECO:0000256" key="25">
    <source>
        <dbReference type="SAM" id="MobiDB-lite"/>
    </source>
</evidence>
<evidence type="ECO:0000259" key="26">
    <source>
        <dbReference type="PROSITE" id="PS50053"/>
    </source>
</evidence>
<dbReference type="VEuPathDB" id="VectorBase:ADAR2_003998"/>
<evidence type="ECO:0000259" key="27">
    <source>
        <dbReference type="PROSITE" id="PS50157"/>
    </source>
</evidence>
<dbReference type="eggNOG" id="KOG1872">
    <property type="taxonomic scope" value="Eukaryota"/>
</dbReference>
<dbReference type="OMA" id="MPIKSGA"/>
<dbReference type="PROSITE" id="PS50235">
    <property type="entry name" value="USP_3"/>
    <property type="match status" value="1"/>
</dbReference>
<comment type="subcellular location">
    <subcellularLocation>
        <location evidence="2">Nucleus</location>
    </subcellularLocation>
</comment>
<name>W5JI98_ANODA</name>
<feature type="domain" description="C2H2-type" evidence="27">
    <location>
        <begin position="727"/>
        <end position="756"/>
    </location>
</feature>
<evidence type="ECO:0000256" key="8">
    <source>
        <dbReference type="ARBA" id="ARBA00022670"/>
    </source>
</evidence>
<dbReference type="InterPro" id="IPR013087">
    <property type="entry name" value="Znf_C2H2_type"/>
</dbReference>
<evidence type="ECO:0000256" key="3">
    <source>
        <dbReference type="ARBA" id="ARBA00006232"/>
    </source>
</evidence>
<evidence type="ECO:0000259" key="28">
    <source>
        <dbReference type="PROSITE" id="PS50235"/>
    </source>
</evidence>
<keyword evidence="13" id="KW-0378">Hydrolase</keyword>
<evidence type="ECO:0000256" key="5">
    <source>
        <dbReference type="ARBA" id="ARBA00012759"/>
    </source>
</evidence>
<dbReference type="GO" id="GO:0004843">
    <property type="term" value="F:cysteine-type deubiquitinase activity"/>
    <property type="evidence" value="ECO:0007669"/>
    <property type="project" value="UniProtKB-EC"/>
</dbReference>
<evidence type="ECO:0000256" key="23">
    <source>
        <dbReference type="ARBA" id="ARBA00032096"/>
    </source>
</evidence>
<feature type="compositionally biased region" description="Low complexity" evidence="25">
    <location>
        <begin position="795"/>
        <end position="822"/>
    </location>
</feature>
<keyword evidence="20" id="KW-0539">Nucleus</keyword>
<gene>
    <name evidence="29" type="ORF">AND_004141</name>
</gene>
<dbReference type="EMBL" id="ADMH02001096">
    <property type="protein sequence ID" value="ETN64117.1"/>
    <property type="molecule type" value="Genomic_DNA"/>
</dbReference>
<dbReference type="InterPro" id="IPR018200">
    <property type="entry name" value="USP_CS"/>
</dbReference>
<evidence type="ECO:0000256" key="2">
    <source>
        <dbReference type="ARBA" id="ARBA00004123"/>
    </source>
</evidence>
<feature type="compositionally biased region" description="Acidic residues" evidence="25">
    <location>
        <begin position="574"/>
        <end position="588"/>
    </location>
</feature>
<evidence type="ECO:0000256" key="21">
    <source>
        <dbReference type="ARBA" id="ARBA00029877"/>
    </source>
</evidence>
<feature type="domain" description="USP" evidence="28">
    <location>
        <begin position="104"/>
        <end position="486"/>
    </location>
</feature>
<dbReference type="PROSITE" id="PS00972">
    <property type="entry name" value="USP_1"/>
    <property type="match status" value="1"/>
</dbReference>
<feature type="region of interest" description="Disordered" evidence="25">
    <location>
        <begin position="619"/>
        <end position="665"/>
    </location>
</feature>
<feature type="domain" description="C2H2-type" evidence="27">
    <location>
        <begin position="670"/>
        <end position="694"/>
    </location>
</feature>
<keyword evidence="19" id="KW-0804">Transcription</keyword>
<protein>
    <recommendedName>
        <fullName evidence="6">Ubiquitin carboxyl-terminal hydrolase 14</fullName>
        <ecNumber evidence="5">3.4.19.12</ecNumber>
    </recommendedName>
    <alternativeName>
        <fullName evidence="21">Deubiquitinating enzyme 14</fullName>
    </alternativeName>
    <alternativeName>
        <fullName evidence="22">Ubiquitin thioesterase 14</fullName>
    </alternativeName>
    <alternativeName>
        <fullName evidence="23">Ubiquitin-specific-processing protease 14</fullName>
    </alternativeName>
</protein>
<dbReference type="GO" id="GO:0043161">
    <property type="term" value="P:proteasome-mediated ubiquitin-dependent protein catabolic process"/>
    <property type="evidence" value="ECO:0007669"/>
    <property type="project" value="InterPro"/>
</dbReference>
<dbReference type="InterPro" id="IPR038765">
    <property type="entry name" value="Papain-like_cys_pep_sf"/>
</dbReference>
<organism evidence="29">
    <name type="scientific">Anopheles darlingi</name>
    <name type="common">Mosquito</name>
    <dbReference type="NCBI Taxonomy" id="43151"/>
    <lineage>
        <taxon>Eukaryota</taxon>
        <taxon>Metazoa</taxon>
        <taxon>Ecdysozoa</taxon>
        <taxon>Arthropoda</taxon>
        <taxon>Hexapoda</taxon>
        <taxon>Insecta</taxon>
        <taxon>Pterygota</taxon>
        <taxon>Neoptera</taxon>
        <taxon>Endopterygota</taxon>
        <taxon>Diptera</taxon>
        <taxon>Nematocera</taxon>
        <taxon>Culicoidea</taxon>
        <taxon>Culicidae</taxon>
        <taxon>Anophelinae</taxon>
        <taxon>Anopheles</taxon>
    </lineage>
</organism>
<dbReference type="InterPro" id="IPR000626">
    <property type="entry name" value="Ubiquitin-like_dom"/>
</dbReference>
<feature type="domain" description="C2H2-type" evidence="27">
    <location>
        <begin position="699"/>
        <end position="726"/>
    </location>
</feature>
<evidence type="ECO:0000256" key="13">
    <source>
        <dbReference type="ARBA" id="ARBA00022801"/>
    </source>
</evidence>
<evidence type="ECO:0000256" key="11">
    <source>
        <dbReference type="ARBA" id="ARBA00022771"/>
    </source>
</evidence>
<comment type="catalytic activity">
    <reaction evidence="1">
        <text>Thiol-dependent hydrolysis of ester, thioester, amide, peptide and isopeptide bonds formed by the C-terminal Gly of ubiquitin (a 76-residue protein attached to proteins as an intracellular targeting signal).</text>
        <dbReference type="EC" id="3.4.19.12"/>
    </reaction>
</comment>
<accession>W5JI98</accession>
<feature type="domain" description="Ubiquitin-like" evidence="26">
    <location>
        <begin position="4"/>
        <end position="57"/>
    </location>
</feature>
<evidence type="ECO:0000256" key="1">
    <source>
        <dbReference type="ARBA" id="ARBA00000707"/>
    </source>
</evidence>
<keyword evidence="18" id="KW-0010">Activator</keyword>
<dbReference type="eggNOG" id="KOG1721">
    <property type="taxonomic scope" value="Eukaryota"/>
</dbReference>
<keyword evidence="9" id="KW-0479">Metal-binding</keyword>
<dbReference type="PANTHER" id="PTHR43982:SF1">
    <property type="entry name" value="UBIQUITIN CARBOXYL-TERMINAL HYDROLASE 14"/>
    <property type="match status" value="1"/>
</dbReference>
<keyword evidence="12" id="KW-0833">Ubl conjugation pathway</keyword>
<keyword evidence="8" id="KW-0645">Protease</keyword>
<dbReference type="GO" id="GO:0070628">
    <property type="term" value="F:proteasome binding"/>
    <property type="evidence" value="ECO:0007669"/>
    <property type="project" value="TreeGrafter"/>
</dbReference>
<dbReference type="GO" id="GO:0061136">
    <property type="term" value="P:regulation of proteasomal protein catabolic process"/>
    <property type="evidence" value="ECO:0007669"/>
    <property type="project" value="TreeGrafter"/>
</dbReference>
<evidence type="ECO:0000256" key="14">
    <source>
        <dbReference type="ARBA" id="ARBA00022807"/>
    </source>
</evidence>
<feature type="compositionally biased region" description="Low complexity" evidence="25">
    <location>
        <begin position="635"/>
        <end position="651"/>
    </location>
</feature>
<dbReference type="VEuPathDB" id="VectorBase:ADAC004141"/>
<dbReference type="GO" id="GO:0000987">
    <property type="term" value="F:cis-regulatory region sequence-specific DNA binding"/>
    <property type="evidence" value="ECO:0007669"/>
    <property type="project" value="UniProtKB-ARBA"/>
</dbReference>
<proteinExistence type="inferred from homology"/>
<keyword evidence="10" id="KW-0677">Repeat</keyword>
<dbReference type="GO" id="GO:0008270">
    <property type="term" value="F:zinc ion binding"/>
    <property type="evidence" value="ECO:0007669"/>
    <property type="project" value="UniProtKB-KW"/>
</dbReference>
<dbReference type="HOGENOM" id="CLU_334070_0_0_1"/>
<feature type="region of interest" description="Disordered" evidence="25">
    <location>
        <begin position="570"/>
        <end position="604"/>
    </location>
</feature>
<dbReference type="SUPFAM" id="SSF57667">
    <property type="entry name" value="beta-beta-alpha zinc fingers"/>
    <property type="match status" value="3"/>
</dbReference>
<dbReference type="STRING" id="43151.W5JI98"/>
<reference evidence="29" key="2">
    <citation type="submission" date="2010-05" db="EMBL/GenBank/DDBJ databases">
        <authorList>
            <person name="Almeida L.G."/>
            <person name="Nicolas M.F."/>
            <person name="Souza R.C."/>
            <person name="Vasconcelos A.T.R."/>
        </authorList>
    </citation>
    <scope>NUCLEOTIDE SEQUENCE</scope>
</reference>
<feature type="domain" description="C2H2-type" evidence="27">
    <location>
        <begin position="757"/>
        <end position="786"/>
    </location>
</feature>
<evidence type="ECO:0000256" key="9">
    <source>
        <dbReference type="ARBA" id="ARBA00022723"/>
    </source>
</evidence>
<dbReference type="Proteomes" id="UP000000673">
    <property type="component" value="Unassembled WGS sequence"/>
</dbReference>
<dbReference type="FunFam" id="3.30.160.60:FF:000104">
    <property type="entry name" value="Transcriptional repressor protein YY1"/>
    <property type="match status" value="1"/>
</dbReference>
<evidence type="ECO:0000256" key="16">
    <source>
        <dbReference type="ARBA" id="ARBA00023015"/>
    </source>
</evidence>
<sequence>MPSYSVNVKWGKESFKNIEVNTDETPLLFKAQLFALTGVQPERQKVLCKGINLKDEEWNMPIKSGATLLLLGTKEEVPVEPVEKPKFIEDMNESELATALELPAGLVNLGNTCYMNATLQCLHSVRELRNALKIYKEEQAGAASGMASLALPQLLTGSMKKLFEDMERSDTITPVLFLQRLHVAFPNFAQTGENASYRQQDANECWSELLKVLQQTLPSQKGTDEKSVKHSSFIDQWFGGTFDVEMKCTEAEGEPTSKSKENFLQLSCFISTEVKYMHSGLRLRLKEQLTKMSPTLARDAVYTKSSFVSGTGFSTQMAMKSDNSTENGQKLAESCLRWEILIVRLNVHALVLVLVLVRGSECRLGRSAVAKEEDAAARMSSHQDIICEVEIPDASIVEVVDGSGFGPGIVDYDQYEVGVGVGVGDGHFEEVTCETEDSQGLLMPHHLHHHHHPDDDEELMHHEADLQTHEEVLDSSGDPMCVYEDINLENDIYIESTPGPSSRKRNKSLKQPRANTMLSRMRAHDSGHNHHHHHGLTAVEQLDVSHKRRRWEQKQVQIKTMEGEFSVTMWASGTDDDDGSNPEQDPDYTEYMTGGTGKKSDCIPGIDLSDAKQLSEFARPAHKSKGGSGGGGGKLSSAGSASNSNTSPSGGSIAGGGAATSPSDLTERNIACPQKGCNKMFRDNSAMRKHLHTHGPRVHVCAECGKSFVESSKLKRHQLVHTGEKPFQCTFEGCGKRFSLDFNLRTHVRIHTGDRPYVCPFDGCNKKFAQSTNLKSHILTHAKAKRNNSGGGGSTSRSMNNSSNSSLMQQQQQQQATSASSSPTHHHTLLAPQSYVKMESMELENDASQYIIYTD</sequence>
<dbReference type="InterPro" id="IPR044635">
    <property type="entry name" value="UBP14-like"/>
</dbReference>
<dbReference type="PANTHER" id="PTHR43982">
    <property type="entry name" value="UBIQUITIN CARBOXYL-TERMINAL HYDROLASE"/>
    <property type="match status" value="1"/>
</dbReference>
<evidence type="ECO:0000256" key="15">
    <source>
        <dbReference type="ARBA" id="ARBA00022833"/>
    </source>
</evidence>
<dbReference type="CDD" id="cd16104">
    <property type="entry name" value="Ubl_USP14_like"/>
    <property type="match status" value="1"/>
</dbReference>
<dbReference type="VEuPathDB" id="VectorBase:ADAR2_007426"/>
<feature type="region of interest" description="Disordered" evidence="25">
    <location>
        <begin position="493"/>
        <end position="512"/>
    </location>
</feature>
<evidence type="ECO:0000256" key="17">
    <source>
        <dbReference type="ARBA" id="ARBA00023125"/>
    </source>
</evidence>
<dbReference type="InterPro" id="IPR036236">
    <property type="entry name" value="Znf_C2H2_sf"/>
</dbReference>
<evidence type="ECO:0000313" key="29">
    <source>
        <dbReference type="EMBL" id="ETN64117.1"/>
    </source>
</evidence>
<keyword evidence="16" id="KW-0805">Transcription regulation</keyword>
<evidence type="ECO:0000256" key="6">
    <source>
        <dbReference type="ARBA" id="ARBA00014611"/>
    </source>
</evidence>
<dbReference type="SMART" id="SM00355">
    <property type="entry name" value="ZnF_C2H2"/>
    <property type="match status" value="4"/>
</dbReference>
<evidence type="ECO:0000256" key="20">
    <source>
        <dbReference type="ARBA" id="ARBA00023242"/>
    </source>
</evidence>
<dbReference type="FunFam" id="3.30.160.60:FF:000109">
    <property type="entry name" value="Transcriptional repressor protein YY1"/>
    <property type="match status" value="1"/>
</dbReference>
<keyword evidence="17" id="KW-0238">DNA-binding</keyword>
<dbReference type="AlphaFoldDB" id="W5JI98"/>
<dbReference type="SMART" id="SM00213">
    <property type="entry name" value="UBQ"/>
    <property type="match status" value="1"/>
</dbReference>
<reference evidence="29" key="3">
    <citation type="journal article" date="2013" name="Nucleic Acids Res.">
        <title>The genome of Anopheles darlingi, the main neotropical malaria vector.</title>
        <authorList>
            <person name="Marinotti O."/>
            <person name="Cerqueira G.C."/>
            <person name="de Almeida L.G."/>
            <person name="Ferro M.I."/>
            <person name="Loreto E.L."/>
            <person name="Zaha A."/>
            <person name="Teixeira S.M."/>
            <person name="Wespiser A.R."/>
            <person name="Almeida E Silva A."/>
            <person name="Schlindwein A.D."/>
            <person name="Pacheco A.C."/>
            <person name="Silva A.L."/>
            <person name="Graveley B.R."/>
            <person name="Walenz B.P."/>
            <person name="Lima Bde A."/>
            <person name="Ribeiro C.A."/>
            <person name="Nunes-Silva C.G."/>
            <person name="de Carvalho C.R."/>
            <person name="Soares C.M."/>
            <person name="de Menezes C.B."/>
            <person name="Matiolli C."/>
            <person name="Caffrey D."/>
            <person name="Araujo D.A."/>
            <person name="de Oliveira D.M."/>
            <person name="Golenbock D."/>
            <person name="Grisard E.C."/>
            <person name="Fantinatti-Garboggini F."/>
            <person name="de Carvalho F.M."/>
            <person name="Barcellos F.G."/>
            <person name="Prosdocimi F."/>
            <person name="May G."/>
            <person name="Azevedo Junior G.M."/>
            <person name="Guimaraes G.M."/>
            <person name="Goldman G.H."/>
            <person name="Padilha I.Q."/>
            <person name="Batista Jda S."/>
            <person name="Ferro J.A."/>
            <person name="Ribeiro J.M."/>
            <person name="Fietto J.L."/>
            <person name="Dabbas K.M."/>
            <person name="Cerdeira L."/>
            <person name="Agnez-Lima L.F."/>
            <person name="Brocchi M."/>
            <person name="de Carvalho M.O."/>
            <person name="Teixeira Mde M."/>
            <person name="Diniz Maia Mde M."/>
            <person name="Goldman M.H."/>
            <person name="Cruz Schneider M.P."/>
            <person name="Felipe M.S."/>
            <person name="Hungria M."/>
            <person name="Nicolas M.F."/>
            <person name="Pereira M."/>
            <person name="Montes M.A."/>
            <person name="Cantao M.E."/>
            <person name="Vincentz M."/>
            <person name="Rafael M.S."/>
            <person name="Silverman N."/>
            <person name="Stoco P.H."/>
            <person name="Souza R.C."/>
            <person name="Vicentini R."/>
            <person name="Gazzinelli R.T."/>
            <person name="Neves Rde O."/>
            <person name="Silva R."/>
            <person name="Astolfi-Filho S."/>
            <person name="Maciel T.E."/>
            <person name="Urmenyi T.P."/>
            <person name="Tadei W.P."/>
            <person name="Camargo E.P."/>
            <person name="de Vasconcelos A.T."/>
        </authorList>
    </citation>
    <scope>NUCLEOTIDE SEQUENCE</scope>
</reference>
<evidence type="ECO:0000256" key="4">
    <source>
        <dbReference type="ARBA" id="ARBA00008739"/>
    </source>
</evidence>
<evidence type="ECO:0000256" key="18">
    <source>
        <dbReference type="ARBA" id="ARBA00023159"/>
    </source>
</evidence>
<comment type="similarity">
    <text evidence="4">Belongs to the peptidase C19 family. USP14/UBP6 subfamily.</text>
</comment>
<dbReference type="InterPro" id="IPR028889">
    <property type="entry name" value="USP"/>
</dbReference>
<dbReference type="GO" id="GO:0005634">
    <property type="term" value="C:nucleus"/>
    <property type="evidence" value="ECO:0007669"/>
    <property type="project" value="UniProtKB-SubCell"/>
</dbReference>
<dbReference type="InterPro" id="IPR029071">
    <property type="entry name" value="Ubiquitin-like_domsf"/>
</dbReference>
<evidence type="ECO:0000256" key="22">
    <source>
        <dbReference type="ARBA" id="ARBA00029889"/>
    </source>
</evidence>
<evidence type="ECO:0000256" key="12">
    <source>
        <dbReference type="ARBA" id="ARBA00022786"/>
    </source>
</evidence>
<dbReference type="Pfam" id="PF00443">
    <property type="entry name" value="UCH"/>
    <property type="match status" value="1"/>
</dbReference>
<dbReference type="PROSITE" id="PS50157">
    <property type="entry name" value="ZINC_FINGER_C2H2_2"/>
    <property type="match status" value="4"/>
</dbReference>
<dbReference type="FunFam" id="3.30.160.60:FF:000174">
    <property type="entry name" value="Transcriptional repressor protein YY1"/>
    <property type="match status" value="1"/>
</dbReference>
<keyword evidence="7" id="KW-0678">Repressor</keyword>
<comment type="similarity">
    <text evidence="3">Belongs to the YY transcription factor family.</text>
</comment>
<keyword evidence="11 24" id="KW-0863">Zinc-finger</keyword>
<evidence type="ECO:0000313" key="31">
    <source>
        <dbReference type="Proteomes" id="UP000000673"/>
    </source>
</evidence>
<dbReference type="EnsemblMetazoa" id="ADAC004141-RA">
    <property type="protein sequence ID" value="ADAC004141-PA"/>
    <property type="gene ID" value="ADAC004141"/>
</dbReference>
<dbReference type="EC" id="3.4.19.12" evidence="5"/>